<accession>A0A495ED01</accession>
<dbReference type="GO" id="GO:0000166">
    <property type="term" value="F:nucleotide binding"/>
    <property type="evidence" value="ECO:0007669"/>
    <property type="project" value="InterPro"/>
</dbReference>
<sequence>MTRRLKVGVVGAGLIAQVMHLNYLRELSDRYEIAALCDISAENAKNNAERYSIPKTFSDWREMLQEPIDAVLILTSGSHAPIAIAAAKAGKHVLVEKPMCFSVEEGLEMQAAAEEAGTALMVAYPKRYDPAYERFRDLAADTVDPRLLRVTTFESPFLPYVQHYSLAPVSPIPAEAIALWKTQTQESITRAIGDADPFLRESYHAVLLDTLVHELNTIRGVFGEPTSLDYVDLTAGSLTVVLKFGDLTAAIHWLDLPGITRYEMEFAIYGPESRTTLSFPSPFLRSAPATVEIIDGEVGTAKSRHISETVSYESSFKLELQAFHDCVVKGTEPLTNAQDALHDLALCQSIIRYIQQGEPIAHPSSIDAPAFVN</sequence>
<gene>
    <name evidence="2" type="ORF">C8D78_3459</name>
</gene>
<proteinExistence type="predicted"/>
<organism evidence="2 3">
    <name type="scientific">Arthrobacter oryzae</name>
    <dbReference type="NCBI Taxonomy" id="409290"/>
    <lineage>
        <taxon>Bacteria</taxon>
        <taxon>Bacillati</taxon>
        <taxon>Actinomycetota</taxon>
        <taxon>Actinomycetes</taxon>
        <taxon>Micrococcales</taxon>
        <taxon>Micrococcaceae</taxon>
        <taxon>Arthrobacter</taxon>
    </lineage>
</organism>
<dbReference type="Pfam" id="PF01408">
    <property type="entry name" value="GFO_IDH_MocA"/>
    <property type="match status" value="1"/>
</dbReference>
<dbReference type="PANTHER" id="PTHR43377:SF1">
    <property type="entry name" value="BILIVERDIN REDUCTASE A"/>
    <property type="match status" value="1"/>
</dbReference>
<dbReference type="InterPro" id="IPR051450">
    <property type="entry name" value="Gfo/Idh/MocA_Oxidoreductases"/>
</dbReference>
<reference evidence="2 3" key="1">
    <citation type="submission" date="2018-10" db="EMBL/GenBank/DDBJ databases">
        <title>Genomic Encyclopedia of Type Strains, Phase IV (KMG-IV): sequencing the most valuable type-strain genomes for metagenomic binning, comparative biology and taxonomic classification.</title>
        <authorList>
            <person name="Goeker M."/>
        </authorList>
    </citation>
    <scope>NUCLEOTIDE SEQUENCE [LARGE SCALE GENOMIC DNA]</scope>
    <source>
        <strain evidence="2 3">DSM 25586</strain>
    </source>
</reference>
<dbReference type="PANTHER" id="PTHR43377">
    <property type="entry name" value="BILIVERDIN REDUCTASE A"/>
    <property type="match status" value="1"/>
</dbReference>
<protein>
    <submittedName>
        <fullName evidence="2">Putative dehydrogenase</fullName>
    </submittedName>
</protein>
<dbReference type="AlphaFoldDB" id="A0A495ED01"/>
<dbReference type="InterPro" id="IPR036291">
    <property type="entry name" value="NAD(P)-bd_dom_sf"/>
</dbReference>
<comment type="caution">
    <text evidence="2">The sequence shown here is derived from an EMBL/GenBank/DDBJ whole genome shotgun (WGS) entry which is preliminary data.</text>
</comment>
<dbReference type="InterPro" id="IPR000683">
    <property type="entry name" value="Gfo/Idh/MocA-like_OxRdtase_N"/>
</dbReference>
<evidence type="ECO:0000313" key="2">
    <source>
        <dbReference type="EMBL" id="RKR13797.1"/>
    </source>
</evidence>
<dbReference type="Gene3D" id="3.30.360.10">
    <property type="entry name" value="Dihydrodipicolinate Reductase, domain 2"/>
    <property type="match status" value="1"/>
</dbReference>
<feature type="domain" description="Gfo/Idh/MocA-like oxidoreductase N-terminal" evidence="1">
    <location>
        <begin position="5"/>
        <end position="124"/>
    </location>
</feature>
<dbReference type="Proteomes" id="UP000276055">
    <property type="component" value="Unassembled WGS sequence"/>
</dbReference>
<dbReference type="SUPFAM" id="SSF51735">
    <property type="entry name" value="NAD(P)-binding Rossmann-fold domains"/>
    <property type="match status" value="1"/>
</dbReference>
<dbReference type="RefSeq" id="WP_120955057.1">
    <property type="nucleotide sequence ID" value="NZ_RBIR01000009.1"/>
</dbReference>
<name>A0A495ED01_9MICC</name>
<dbReference type="EMBL" id="RBIR01000009">
    <property type="protein sequence ID" value="RKR13797.1"/>
    <property type="molecule type" value="Genomic_DNA"/>
</dbReference>
<dbReference type="Gene3D" id="3.40.50.720">
    <property type="entry name" value="NAD(P)-binding Rossmann-like Domain"/>
    <property type="match status" value="1"/>
</dbReference>
<evidence type="ECO:0000313" key="3">
    <source>
        <dbReference type="Proteomes" id="UP000276055"/>
    </source>
</evidence>
<dbReference type="OrthoDB" id="9792085at2"/>
<evidence type="ECO:0000259" key="1">
    <source>
        <dbReference type="Pfam" id="PF01408"/>
    </source>
</evidence>